<evidence type="ECO:0000313" key="11">
    <source>
        <dbReference type="Proteomes" id="UP000245369"/>
    </source>
</evidence>
<keyword evidence="11" id="KW-1185">Reference proteome</keyword>
<dbReference type="Gene3D" id="1.10.1760.20">
    <property type="match status" value="1"/>
</dbReference>
<dbReference type="GeneID" id="93924412"/>
<dbReference type="InterPro" id="IPR024529">
    <property type="entry name" value="ECF_trnsprt_substrate-spec"/>
</dbReference>
<dbReference type="InterPro" id="IPR025720">
    <property type="entry name" value="RibU"/>
</dbReference>
<feature type="transmembrane region" description="Helical" evidence="9">
    <location>
        <begin position="12"/>
        <end position="32"/>
    </location>
</feature>
<dbReference type="PANTHER" id="PTHR38438:SF1">
    <property type="entry name" value="RIBOFLAVIN TRANSPORTER RIBU"/>
    <property type="match status" value="1"/>
</dbReference>
<evidence type="ECO:0000256" key="9">
    <source>
        <dbReference type="SAM" id="Phobius"/>
    </source>
</evidence>
<keyword evidence="5 9" id="KW-0812">Transmembrane</keyword>
<comment type="similarity">
    <text evidence="2 8">Belongs to the prokaryotic riboflavin transporter (P-RFT) (TC 2.A.87) family.</text>
</comment>
<dbReference type="Pfam" id="PF12822">
    <property type="entry name" value="ECF_trnsprt"/>
    <property type="match status" value="1"/>
</dbReference>
<evidence type="ECO:0000256" key="7">
    <source>
        <dbReference type="ARBA" id="ARBA00023136"/>
    </source>
</evidence>
<feature type="transmembrane region" description="Helical" evidence="9">
    <location>
        <begin position="111"/>
        <end position="135"/>
    </location>
</feature>
<dbReference type="PANTHER" id="PTHR38438">
    <property type="entry name" value="RIBOFLAVIN TRANSPORTER RIBU"/>
    <property type="match status" value="1"/>
</dbReference>
<keyword evidence="7 8" id="KW-0472">Membrane</keyword>
<reference evidence="10 11" key="1">
    <citation type="submission" date="2018-05" db="EMBL/GenBank/DDBJ databases">
        <title>Complete genome sequences of Streptococcus sobrinus.</title>
        <authorList>
            <person name="Sales M."/>
            <person name="Jensen P.A."/>
        </authorList>
    </citation>
    <scope>NUCLEOTIDE SEQUENCE [LARGE SCALE GENOMIC DNA]</scope>
    <source>
        <strain evidence="10 11">SL1</strain>
    </source>
</reference>
<feature type="transmembrane region" description="Helical" evidence="9">
    <location>
        <begin position="77"/>
        <end position="99"/>
    </location>
</feature>
<evidence type="ECO:0000313" key="10">
    <source>
        <dbReference type="EMBL" id="AWN21257.1"/>
    </source>
</evidence>
<dbReference type="EMBL" id="CP029490">
    <property type="protein sequence ID" value="AWN21257.1"/>
    <property type="molecule type" value="Genomic_DNA"/>
</dbReference>
<keyword evidence="3 8" id="KW-0813">Transport</keyword>
<feature type="transmembrane region" description="Helical" evidence="9">
    <location>
        <begin position="44"/>
        <end position="65"/>
    </location>
</feature>
<name>A0ABM6W895_9STRE</name>
<gene>
    <name evidence="10" type="ORF">DK182_07815</name>
</gene>
<proteinExistence type="inferred from homology"/>
<evidence type="ECO:0000256" key="6">
    <source>
        <dbReference type="ARBA" id="ARBA00022989"/>
    </source>
</evidence>
<evidence type="ECO:0000256" key="3">
    <source>
        <dbReference type="ARBA" id="ARBA00022448"/>
    </source>
</evidence>
<organism evidence="10 11">
    <name type="scientific">Streptococcus sobrinus</name>
    <dbReference type="NCBI Taxonomy" id="1310"/>
    <lineage>
        <taxon>Bacteria</taxon>
        <taxon>Bacillati</taxon>
        <taxon>Bacillota</taxon>
        <taxon>Bacilli</taxon>
        <taxon>Lactobacillales</taxon>
        <taxon>Streptococcaceae</taxon>
        <taxon>Streptococcus</taxon>
    </lineage>
</organism>
<keyword evidence="4 8" id="KW-1003">Cell membrane</keyword>
<evidence type="ECO:0000256" key="8">
    <source>
        <dbReference type="PIRNR" id="PIRNR037778"/>
    </source>
</evidence>
<sequence>MSTSTTNTRQLVYIASLSAVSFLLMYVQFPLIPSANFLQFEFSILPALVALLIFDLKSAFAVLTLRTLLKLILNNGGVGTLIGLPMNYIALSLFILALGLGWKKKQTLKSYIIGSSLGTLTFTVAMIILNYVYAVPLYAKFANFDIKAILGLANYLFAMVLPFNLIEGAIFAVSFYLLYLAIRPLIAKM</sequence>
<keyword evidence="6 9" id="KW-1133">Transmembrane helix</keyword>
<evidence type="ECO:0000256" key="4">
    <source>
        <dbReference type="ARBA" id="ARBA00022475"/>
    </source>
</evidence>
<dbReference type="PIRSF" id="PIRSF037778">
    <property type="entry name" value="UCP037778_transp_RibU"/>
    <property type="match status" value="1"/>
</dbReference>
<dbReference type="RefSeq" id="WP_002961012.1">
    <property type="nucleotide sequence ID" value="NZ_CP029490.1"/>
</dbReference>
<dbReference type="Proteomes" id="UP000245369">
    <property type="component" value="Chromosome"/>
</dbReference>
<accession>A0ABM6W895</accession>
<comment type="subcellular location">
    <subcellularLocation>
        <location evidence="1">Cell membrane</location>
        <topology evidence="1">Multi-pass membrane protein</topology>
    </subcellularLocation>
</comment>
<feature type="transmembrane region" description="Helical" evidence="9">
    <location>
        <begin position="155"/>
        <end position="182"/>
    </location>
</feature>
<protein>
    <recommendedName>
        <fullName evidence="8">Riboflavin transporter</fullName>
    </recommendedName>
</protein>
<evidence type="ECO:0000256" key="2">
    <source>
        <dbReference type="ARBA" id="ARBA00005540"/>
    </source>
</evidence>
<comment type="function">
    <text evidence="8">Probably a riboflavin-binding protein that interacts with the energy-coupling factor (ECF) ABC-transporter complex.</text>
</comment>
<evidence type="ECO:0000256" key="5">
    <source>
        <dbReference type="ARBA" id="ARBA00022692"/>
    </source>
</evidence>
<evidence type="ECO:0000256" key="1">
    <source>
        <dbReference type="ARBA" id="ARBA00004651"/>
    </source>
</evidence>